<sequence>MEYEHVVELNNLISTSKLPEIADIYSEGEVHNAHLMIMKFDFTESPCPTAFDLTKDPCILHMPYEEEVLVLEHTSPTQGNPYERFMITFKYVPMTGGRTPNSFIWERSRLE</sequence>
<gene>
    <name evidence="1" type="ORF">OVA965_LOCUS15100</name>
    <name evidence="2" type="ORF">TMI583_LOCUS15109</name>
</gene>
<dbReference type="EMBL" id="CAJNOK010006716">
    <property type="protein sequence ID" value="CAF1012215.1"/>
    <property type="molecule type" value="Genomic_DNA"/>
</dbReference>
<dbReference type="AlphaFoldDB" id="A0A8S2DVJ9"/>
<accession>A0A8S2DVJ9</accession>
<proteinExistence type="predicted"/>
<comment type="caution">
    <text evidence="1">The sequence shown here is derived from an EMBL/GenBank/DDBJ whole genome shotgun (WGS) entry which is preliminary data.</text>
</comment>
<dbReference type="Proteomes" id="UP000682733">
    <property type="component" value="Unassembled WGS sequence"/>
</dbReference>
<evidence type="ECO:0000313" key="2">
    <source>
        <dbReference type="EMBL" id="CAF3781179.1"/>
    </source>
</evidence>
<evidence type="ECO:0000313" key="3">
    <source>
        <dbReference type="Proteomes" id="UP000677228"/>
    </source>
</evidence>
<name>A0A8S2DVJ9_9BILA</name>
<dbReference type="Proteomes" id="UP000677228">
    <property type="component" value="Unassembled WGS sequence"/>
</dbReference>
<dbReference type="EMBL" id="CAJOBA010006726">
    <property type="protein sequence ID" value="CAF3781179.1"/>
    <property type="molecule type" value="Genomic_DNA"/>
</dbReference>
<organism evidence="1 3">
    <name type="scientific">Didymodactylos carnosus</name>
    <dbReference type="NCBI Taxonomy" id="1234261"/>
    <lineage>
        <taxon>Eukaryota</taxon>
        <taxon>Metazoa</taxon>
        <taxon>Spiralia</taxon>
        <taxon>Gnathifera</taxon>
        <taxon>Rotifera</taxon>
        <taxon>Eurotatoria</taxon>
        <taxon>Bdelloidea</taxon>
        <taxon>Philodinida</taxon>
        <taxon>Philodinidae</taxon>
        <taxon>Didymodactylos</taxon>
    </lineage>
</organism>
<reference evidence="1" key="1">
    <citation type="submission" date="2021-02" db="EMBL/GenBank/DDBJ databases">
        <authorList>
            <person name="Nowell W R."/>
        </authorList>
    </citation>
    <scope>NUCLEOTIDE SEQUENCE</scope>
</reference>
<evidence type="ECO:0000313" key="1">
    <source>
        <dbReference type="EMBL" id="CAF1012215.1"/>
    </source>
</evidence>
<protein>
    <submittedName>
        <fullName evidence="1">Uncharacterized protein</fullName>
    </submittedName>
</protein>